<dbReference type="Pfam" id="PF07714">
    <property type="entry name" value="PK_Tyr_Ser-Thr"/>
    <property type="match status" value="1"/>
</dbReference>
<dbReference type="PANTHER" id="PTHR44329:SF288">
    <property type="entry name" value="MITOGEN-ACTIVATED PROTEIN KINASE KINASE KINASE 20"/>
    <property type="match status" value="1"/>
</dbReference>
<dbReference type="PANTHER" id="PTHR44329">
    <property type="entry name" value="SERINE/THREONINE-PROTEIN KINASE TNNI3K-RELATED"/>
    <property type="match status" value="1"/>
</dbReference>
<accession>A0A9W8IWF0</accession>
<keyword evidence="3" id="KW-0418">Kinase</keyword>
<protein>
    <recommendedName>
        <fullName evidence="5">Protein kinase domain-containing protein</fullName>
    </recommendedName>
</protein>
<dbReference type="PRINTS" id="PR00109">
    <property type="entry name" value="TYRKINASE"/>
</dbReference>
<feature type="domain" description="Protein kinase" evidence="5">
    <location>
        <begin position="106"/>
        <end position="367"/>
    </location>
</feature>
<comment type="caution">
    <text evidence="6">The sequence shown here is derived from an EMBL/GenBank/DDBJ whole genome shotgun (WGS) entry which is preliminary data.</text>
</comment>
<dbReference type="SMART" id="SM00220">
    <property type="entry name" value="S_TKc"/>
    <property type="match status" value="1"/>
</dbReference>
<dbReference type="AlphaFoldDB" id="A0A9W8IWF0"/>
<proteinExistence type="predicted"/>
<dbReference type="CDD" id="cd13999">
    <property type="entry name" value="STKc_MAP3K-like"/>
    <property type="match status" value="1"/>
</dbReference>
<evidence type="ECO:0000256" key="3">
    <source>
        <dbReference type="ARBA" id="ARBA00022777"/>
    </source>
</evidence>
<gene>
    <name evidence="6" type="ORF">GGH94_000253</name>
</gene>
<evidence type="ECO:0000256" key="2">
    <source>
        <dbReference type="ARBA" id="ARBA00022741"/>
    </source>
</evidence>
<evidence type="ECO:0000259" key="5">
    <source>
        <dbReference type="PROSITE" id="PS50011"/>
    </source>
</evidence>
<keyword evidence="7" id="KW-1185">Reference proteome</keyword>
<dbReference type="InterPro" id="IPR000719">
    <property type="entry name" value="Prot_kinase_dom"/>
</dbReference>
<dbReference type="PROSITE" id="PS00108">
    <property type="entry name" value="PROTEIN_KINASE_ST"/>
    <property type="match status" value="1"/>
</dbReference>
<sequence>MAFRLITRHIDETLEQENWFTLNKRIKADLIVLCQERGKYCLSAEGSKSQLIQALMDWKINTKPVPVPSSPHLEQLSTREAILLYSAGGKGTESADFSDEIPIDKLEFGSKIGSGGFKDCYRGEYLGNAVAIGEVRIADFSSSDFEEIRHEISVLKQLRHENIVKFIGVCSNRRRLCIVTELCENGDLFDFMRKVPKPPFGQLMMFMHDVALGVSYLHTRRPSVIHRDLKSMNVLISSDNRAKINDFGLARIRPRMNTMVHTACGTPNWQAPEFWASRPSYTEKVDVYACGLIFWEILQWGVEPYPYHDMTEHQLYSQVRDYGYRPPLARLQKYPKALLDLIQQMWAQSPADRPPMTQVVERLLDYLS</sequence>
<evidence type="ECO:0000313" key="6">
    <source>
        <dbReference type="EMBL" id="KAJ2868266.1"/>
    </source>
</evidence>
<dbReference type="InterPro" id="IPR051681">
    <property type="entry name" value="Ser/Thr_Kinases-Pseudokinases"/>
</dbReference>
<name>A0A9W8IWF0_9FUNG</name>
<evidence type="ECO:0000256" key="4">
    <source>
        <dbReference type="ARBA" id="ARBA00022840"/>
    </source>
</evidence>
<keyword evidence="4" id="KW-0067">ATP-binding</keyword>
<keyword evidence="1" id="KW-0808">Transferase</keyword>
<dbReference type="InterPro" id="IPR001245">
    <property type="entry name" value="Ser-Thr/Tyr_kinase_cat_dom"/>
</dbReference>
<dbReference type="PROSITE" id="PS50011">
    <property type="entry name" value="PROTEIN_KINASE_DOM"/>
    <property type="match status" value="1"/>
</dbReference>
<dbReference type="Proteomes" id="UP001140074">
    <property type="component" value="Unassembled WGS sequence"/>
</dbReference>
<dbReference type="SUPFAM" id="SSF56112">
    <property type="entry name" value="Protein kinase-like (PK-like)"/>
    <property type="match status" value="1"/>
</dbReference>
<dbReference type="InterPro" id="IPR011009">
    <property type="entry name" value="Kinase-like_dom_sf"/>
</dbReference>
<dbReference type="GO" id="GO:0004674">
    <property type="term" value="F:protein serine/threonine kinase activity"/>
    <property type="evidence" value="ECO:0007669"/>
    <property type="project" value="TreeGrafter"/>
</dbReference>
<keyword evidence="2" id="KW-0547">Nucleotide-binding</keyword>
<reference evidence="6" key="1">
    <citation type="submission" date="2022-07" db="EMBL/GenBank/DDBJ databases">
        <title>Phylogenomic reconstructions and comparative analyses of Kickxellomycotina fungi.</title>
        <authorList>
            <person name="Reynolds N.K."/>
            <person name="Stajich J.E."/>
            <person name="Barry K."/>
            <person name="Grigoriev I.V."/>
            <person name="Crous P."/>
            <person name="Smith M.E."/>
        </authorList>
    </citation>
    <scope>NUCLEOTIDE SEQUENCE</scope>
    <source>
        <strain evidence="6">RSA 476</strain>
    </source>
</reference>
<dbReference type="Gene3D" id="1.10.510.10">
    <property type="entry name" value="Transferase(Phosphotransferase) domain 1"/>
    <property type="match status" value="1"/>
</dbReference>
<dbReference type="Gene3D" id="3.30.200.20">
    <property type="entry name" value="Phosphorylase Kinase, domain 1"/>
    <property type="match status" value="1"/>
</dbReference>
<organism evidence="6 7">
    <name type="scientific">Coemansia aciculifera</name>
    <dbReference type="NCBI Taxonomy" id="417176"/>
    <lineage>
        <taxon>Eukaryota</taxon>
        <taxon>Fungi</taxon>
        <taxon>Fungi incertae sedis</taxon>
        <taxon>Zoopagomycota</taxon>
        <taxon>Kickxellomycotina</taxon>
        <taxon>Kickxellomycetes</taxon>
        <taxon>Kickxellales</taxon>
        <taxon>Kickxellaceae</taxon>
        <taxon>Coemansia</taxon>
    </lineage>
</organism>
<dbReference type="GO" id="GO:0005524">
    <property type="term" value="F:ATP binding"/>
    <property type="evidence" value="ECO:0007669"/>
    <property type="project" value="UniProtKB-KW"/>
</dbReference>
<dbReference type="InterPro" id="IPR008271">
    <property type="entry name" value="Ser/Thr_kinase_AS"/>
</dbReference>
<evidence type="ECO:0000313" key="7">
    <source>
        <dbReference type="Proteomes" id="UP001140074"/>
    </source>
</evidence>
<evidence type="ECO:0000256" key="1">
    <source>
        <dbReference type="ARBA" id="ARBA00022679"/>
    </source>
</evidence>
<dbReference type="EMBL" id="JANBUY010000005">
    <property type="protein sequence ID" value="KAJ2868266.1"/>
    <property type="molecule type" value="Genomic_DNA"/>
</dbReference>